<dbReference type="NCBIfam" id="TIGR02001">
    <property type="entry name" value="gcw_chp"/>
    <property type="match status" value="1"/>
</dbReference>
<protein>
    <recommendedName>
        <fullName evidence="4">Porin</fullName>
    </recommendedName>
</protein>
<organism evidence="2 3">
    <name type="scientific">Acinetobacter johnsonii</name>
    <dbReference type="NCBI Taxonomy" id="40214"/>
    <lineage>
        <taxon>Bacteria</taxon>
        <taxon>Pseudomonadati</taxon>
        <taxon>Pseudomonadota</taxon>
        <taxon>Gammaproteobacteria</taxon>
        <taxon>Moraxellales</taxon>
        <taxon>Moraxellaceae</taxon>
        <taxon>Acinetobacter</taxon>
    </lineage>
</organism>
<reference evidence="2 3" key="1">
    <citation type="submission" date="2020-12" db="EMBL/GenBank/DDBJ databases">
        <title>FDA dAtabase for Regulatory Grade micrObial Sequences (FDA-ARGOS): Supporting development and validation of Infectious Disease Dx tests.</title>
        <authorList>
            <person name="Sproer C."/>
            <person name="Gronow S."/>
            <person name="Severitt S."/>
            <person name="Schroder I."/>
            <person name="Tallon L."/>
            <person name="Sadzewicz L."/>
            <person name="Zhao X."/>
            <person name="Boylan J."/>
            <person name="Ott S."/>
            <person name="Bowen H."/>
            <person name="Vavikolanu K."/>
            <person name="Mehta A."/>
            <person name="Aluvathingal J."/>
            <person name="Nadendla S."/>
            <person name="Lowell S."/>
            <person name="Myers T."/>
            <person name="Yan Y."/>
            <person name="Sichtig H."/>
        </authorList>
    </citation>
    <scope>NUCLEOTIDE SEQUENCE [LARGE SCALE GENOMIC DNA]</scope>
    <source>
        <strain evidence="2 3">FDAARGOS_910</strain>
    </source>
</reference>
<sequence length="258" mass="29313">MELMGNNTMKNKLVYALLATLAISYAHAETTEESSLFNGFSTSGSVAFLTDYYSRGYSQTEGDPAVQGFLRVDHDSGLYAQLFASNSELDIGSSIELDYYLGYDYLVNDRFKLNVQYADINYPGADKFLPDTDYEEYSVAATGTGLLSAEDTLNFTFYYSPEYFFQTGKMLRYETTYNYPFAEKWTAYAQVGYNQFSSHAAYDVLWAPDQEDSYYDYKVGGNYNYNDFIFDLYYVDSNINKALSSADDAVIFSLTKAF</sequence>
<evidence type="ECO:0000313" key="3">
    <source>
        <dbReference type="Proteomes" id="UP000595107"/>
    </source>
</evidence>
<name>A0A7T2RT73_ACIJO</name>
<evidence type="ECO:0008006" key="4">
    <source>
        <dbReference type="Google" id="ProtNLM"/>
    </source>
</evidence>
<dbReference type="InterPro" id="IPR010239">
    <property type="entry name" value="CHP02001"/>
</dbReference>
<evidence type="ECO:0000256" key="1">
    <source>
        <dbReference type="SAM" id="SignalP"/>
    </source>
</evidence>
<gene>
    <name evidence="2" type="ORF">I6G67_11015</name>
</gene>
<proteinExistence type="predicted"/>
<dbReference type="Proteomes" id="UP000595107">
    <property type="component" value="Chromosome"/>
</dbReference>
<feature type="chain" id="PRO_5032951593" description="Porin" evidence="1">
    <location>
        <begin position="29"/>
        <end position="258"/>
    </location>
</feature>
<evidence type="ECO:0000313" key="2">
    <source>
        <dbReference type="EMBL" id="QPS02775.1"/>
    </source>
</evidence>
<accession>A0A7T2RT73</accession>
<dbReference type="AlphaFoldDB" id="A0A7T2RT73"/>
<dbReference type="EMBL" id="CP065666">
    <property type="protein sequence ID" value="QPS02775.1"/>
    <property type="molecule type" value="Genomic_DNA"/>
</dbReference>
<dbReference type="Pfam" id="PF09694">
    <property type="entry name" value="Gcw_chp"/>
    <property type="match status" value="1"/>
</dbReference>
<keyword evidence="1" id="KW-0732">Signal</keyword>
<feature type="signal peptide" evidence="1">
    <location>
        <begin position="1"/>
        <end position="28"/>
    </location>
</feature>